<dbReference type="RefSeq" id="XP_043156308.1">
    <property type="nucleotide sequence ID" value="XM_043300373.1"/>
</dbReference>
<dbReference type="Pfam" id="PF11951">
    <property type="entry name" value="Fungal_trans_2"/>
    <property type="match status" value="1"/>
</dbReference>
<comment type="caution">
    <text evidence="4">The sequence shown here is derived from an EMBL/GenBank/DDBJ whole genome shotgun (WGS) entry which is preliminary data.</text>
</comment>
<organism evidence="4 5">
    <name type="scientific">Aspergillus pseudoviridinutans</name>
    <dbReference type="NCBI Taxonomy" id="1517512"/>
    <lineage>
        <taxon>Eukaryota</taxon>
        <taxon>Fungi</taxon>
        <taxon>Dikarya</taxon>
        <taxon>Ascomycota</taxon>
        <taxon>Pezizomycotina</taxon>
        <taxon>Eurotiomycetes</taxon>
        <taxon>Eurotiomycetidae</taxon>
        <taxon>Eurotiales</taxon>
        <taxon>Aspergillaceae</taxon>
        <taxon>Aspergillus</taxon>
        <taxon>Aspergillus subgen. Fumigati</taxon>
    </lineage>
</organism>
<evidence type="ECO:0000256" key="3">
    <source>
        <dbReference type="SAM" id="MobiDB-lite"/>
    </source>
</evidence>
<reference evidence="4 5" key="1">
    <citation type="submission" date="2018-10" db="EMBL/GenBank/DDBJ databases">
        <title>Pan-genome distribution and transcriptional activeness of fungal secondary metabolism genes in Aspergillus section Fumigati.</title>
        <authorList>
            <person name="Takahashi H."/>
            <person name="Umemura M."/>
            <person name="Ninomiya A."/>
            <person name="Kusuya Y."/>
            <person name="Urayama S."/>
            <person name="Shimizu M."/>
            <person name="Watanabe A."/>
            <person name="Kamei K."/>
            <person name="Yaguchi T."/>
            <person name="Hagiwara D."/>
        </authorList>
    </citation>
    <scope>NUCLEOTIDE SEQUENCE [LARGE SCALE GENOMIC DNA]</scope>
    <source>
        <strain evidence="4 5">IFM 55266</strain>
    </source>
</reference>
<feature type="region of interest" description="Disordered" evidence="3">
    <location>
        <begin position="1"/>
        <end position="33"/>
    </location>
</feature>
<dbReference type="GO" id="GO:0000976">
    <property type="term" value="F:transcription cis-regulatory region binding"/>
    <property type="evidence" value="ECO:0007669"/>
    <property type="project" value="TreeGrafter"/>
</dbReference>
<evidence type="ECO:0008006" key="6">
    <source>
        <dbReference type="Google" id="ProtNLM"/>
    </source>
</evidence>
<dbReference type="AlphaFoldDB" id="A0A9P3B6D9"/>
<keyword evidence="2" id="KW-0539">Nucleus</keyword>
<evidence type="ECO:0000313" key="5">
    <source>
        <dbReference type="Proteomes" id="UP001043456"/>
    </source>
</evidence>
<gene>
    <name evidence="4" type="ORF">Asppvi_004420</name>
</gene>
<dbReference type="GO" id="GO:0045944">
    <property type="term" value="P:positive regulation of transcription by RNA polymerase II"/>
    <property type="evidence" value="ECO:0007669"/>
    <property type="project" value="TreeGrafter"/>
</dbReference>
<dbReference type="GeneID" id="67003032"/>
<dbReference type="PANTHER" id="PTHR37534:SF24">
    <property type="entry name" value="MISCELLANEOUS ZN(II)2CYS6 TRANSCRIPTION FACTOR (EUROFUNG)-RELATED"/>
    <property type="match status" value="1"/>
</dbReference>
<dbReference type="PANTHER" id="PTHR37534">
    <property type="entry name" value="TRANSCRIPTIONAL ACTIVATOR PROTEIN UGA3"/>
    <property type="match status" value="1"/>
</dbReference>
<dbReference type="GO" id="GO:0003700">
    <property type="term" value="F:DNA-binding transcription factor activity"/>
    <property type="evidence" value="ECO:0007669"/>
    <property type="project" value="TreeGrafter"/>
</dbReference>
<dbReference type="GO" id="GO:0005634">
    <property type="term" value="C:nucleus"/>
    <property type="evidence" value="ECO:0007669"/>
    <property type="project" value="UniProtKB-SubCell"/>
</dbReference>
<dbReference type="Proteomes" id="UP001043456">
    <property type="component" value="Unassembled WGS sequence"/>
</dbReference>
<proteinExistence type="predicted"/>
<protein>
    <recommendedName>
        <fullName evidence="6">Fungal-specific transcription factor domain-containing protein</fullName>
    </recommendedName>
</protein>
<evidence type="ECO:0000256" key="2">
    <source>
        <dbReference type="ARBA" id="ARBA00023242"/>
    </source>
</evidence>
<sequence>MLASGPPKKRRRIGSSVAEGVASPMPDASPPKLVDWQQSPTFPLAENLFLSPARMLQPDVFSQDPGYLASQEQLRGIIFSLAHSAAPTRGTSPEGDASGDVDQISPRRFSESPLQLNRELQQSQPLIRPCLSDRRRVDYLKNYATQVAPWLRELTSKFQLDMFDSQCTFRQELPALAQSFPALTYAILAISARQMERKNNTQGSFDSLELYQEAIRLLSPRLQERDPKIVAACVLLCCLEMMSARAQDWRRHLEGCAALFDAFDINGFGKVLLRALFWCYARMDLCGALISDGTQATLLHPSKWIPQGYCEEDARRLFQAFMSPDMHANYAVYLCAKVTELISDRTKFVELEESNGCTMEVFSSRWLQQWNDLQNWLSERPKELLPAETINDMPFPRILFVHFAAISSNQLYHTAAILLLKMIPKGIKLPRSPYASLLWHARRICGISLTNPHQGCLNNALQPLWIAGRLFSHPSEHEKITKLIRDIEVETGWGMSWRIRDLETAWGYRSN</sequence>
<evidence type="ECO:0000256" key="1">
    <source>
        <dbReference type="ARBA" id="ARBA00004123"/>
    </source>
</evidence>
<dbReference type="OrthoDB" id="415590at2759"/>
<evidence type="ECO:0000313" key="4">
    <source>
        <dbReference type="EMBL" id="GIJ85561.1"/>
    </source>
</evidence>
<name>A0A9P3B6D9_9EURO</name>
<accession>A0A9P3B6D9</accession>
<dbReference type="EMBL" id="BHVY01000003">
    <property type="protein sequence ID" value="GIJ85561.1"/>
    <property type="molecule type" value="Genomic_DNA"/>
</dbReference>
<dbReference type="CDD" id="cd12148">
    <property type="entry name" value="fungal_TF_MHR"/>
    <property type="match status" value="1"/>
</dbReference>
<dbReference type="InterPro" id="IPR021858">
    <property type="entry name" value="Fun_TF"/>
</dbReference>
<comment type="subcellular location">
    <subcellularLocation>
        <location evidence="1">Nucleus</location>
    </subcellularLocation>
</comment>
<keyword evidence="5" id="KW-1185">Reference proteome</keyword>